<organism evidence="1 2">
    <name type="scientific">Capillibacterium thermochitinicola</name>
    <dbReference type="NCBI Taxonomy" id="2699427"/>
    <lineage>
        <taxon>Bacteria</taxon>
        <taxon>Bacillati</taxon>
        <taxon>Bacillota</taxon>
        <taxon>Capillibacterium</taxon>
    </lineage>
</organism>
<dbReference type="EMBL" id="JAAKDE010000019">
    <property type="protein sequence ID" value="MBA2133741.1"/>
    <property type="molecule type" value="Genomic_DNA"/>
</dbReference>
<protein>
    <submittedName>
        <fullName evidence="1">Uncharacterized protein</fullName>
    </submittedName>
</protein>
<evidence type="ECO:0000313" key="2">
    <source>
        <dbReference type="Proteomes" id="UP000657177"/>
    </source>
</evidence>
<reference evidence="1" key="1">
    <citation type="submission" date="2020-06" db="EMBL/GenBank/DDBJ databases">
        <title>Novel chitinolytic bacterium.</title>
        <authorList>
            <person name="Ungkulpasvich U."/>
            <person name="Kosugi A."/>
            <person name="Uke A."/>
        </authorList>
    </citation>
    <scope>NUCLEOTIDE SEQUENCE</scope>
    <source>
        <strain evidence="1">UUS1-1</strain>
    </source>
</reference>
<keyword evidence="2" id="KW-1185">Reference proteome</keyword>
<proteinExistence type="predicted"/>
<name>A0A8J6LJD4_9FIRM</name>
<dbReference type="AlphaFoldDB" id="A0A8J6LJD4"/>
<comment type="caution">
    <text evidence="1">The sequence shown here is derived from an EMBL/GenBank/DDBJ whole genome shotgun (WGS) entry which is preliminary data.</text>
</comment>
<gene>
    <name evidence="1" type="ORF">G5B42_09380</name>
</gene>
<dbReference type="Proteomes" id="UP000657177">
    <property type="component" value="Unassembled WGS sequence"/>
</dbReference>
<evidence type="ECO:0000313" key="1">
    <source>
        <dbReference type="EMBL" id="MBA2133741.1"/>
    </source>
</evidence>
<sequence length="190" mass="21249">MKQKLTWGTVIFFIILIGLRAEAMANVFGFPSRNQVEQALHSATENWGPLVCLEGEITDVTADGFRFRASDHEESFFSHQDAEVFVNGRAGLCTALRPIAPGFNFDARLYLDRAGVLRLVDGWYVGVEAEVLTIDPERGLLTVQPLDHAQANQFRLSPLFSATSPLPAPGEVCFFLFDWEYQVRRIICAP</sequence>
<accession>A0A8J6LJD4</accession>